<evidence type="ECO:0000313" key="3">
    <source>
        <dbReference type="Proteomes" id="UP000015241"/>
    </source>
</evidence>
<sequence>MATIELSSHAGTAIREHSTREVIDVDSSDEDEIQFVEQPSQRLHDGGSGTRTRRATRGPSGSSSASAILVESDDEDASRLRAGHVRRRFFSPAPPIQSLDVPPVPPIPPQFTGNRAFPLHLGRRGAAASPPPVIVPNARPFPFEAHIRQPLPRRHTPPHDMPPLAPAPRSHHQPSMGLGGALLALNRQNAVEEVNRQQREAQEELQRRPSGWRRFVPAIFGIFPEDESRPEPPRRLPGDAQIYPGGILFNAPIDDLEDLAILREIMDNQFGGRGPTFSVPERPREQYYKPNYTHPEKPTPGFTFDFVAPENASTSSTASPIIILDDDEDTVAASSRASASGGPGDAHTTLVCARCNDSLTLSSESVAPEAELARRRIWALRCGHMLDGKCIQELMKPVPPPPLAISLEEPIVTSDPKGKGKARDVQSIDVTMDAGETDVPGSNQVKGKGRAVGKESTTPRKGKRKAAEMLSETCTPAVDGPSSEVVVSPPDDNSIRSRLRPRHPRPSAQGSQGVGPESVGGPMPSLPSAVPTLPRRGRGSAATRRKGKGKAKPRLEAIHEWACPVAGCGQVHVSLCIDGEWKMDPERGAIGLFL</sequence>
<dbReference type="STRING" id="743788.S8G5X1"/>
<name>S8G5X1_FOMSC</name>
<dbReference type="InParanoid" id="S8G5X1"/>
<feature type="region of interest" description="Disordered" evidence="1">
    <location>
        <begin position="150"/>
        <end position="173"/>
    </location>
</feature>
<feature type="compositionally biased region" description="Basic and acidic residues" evidence="1">
    <location>
        <begin position="14"/>
        <end position="23"/>
    </location>
</feature>
<feature type="compositionally biased region" description="Basic residues" evidence="1">
    <location>
        <begin position="535"/>
        <end position="552"/>
    </location>
</feature>
<dbReference type="eggNOG" id="ENOG502SI8I">
    <property type="taxonomic scope" value="Eukaryota"/>
</dbReference>
<feature type="region of interest" description="Disordered" evidence="1">
    <location>
        <begin position="1"/>
        <end position="76"/>
    </location>
</feature>
<dbReference type="Proteomes" id="UP000015241">
    <property type="component" value="Unassembled WGS sequence"/>
</dbReference>
<feature type="compositionally biased region" description="Acidic residues" evidence="1">
    <location>
        <begin position="24"/>
        <end position="34"/>
    </location>
</feature>
<evidence type="ECO:0000313" key="2">
    <source>
        <dbReference type="EMBL" id="EPT05605.1"/>
    </source>
</evidence>
<dbReference type="AlphaFoldDB" id="S8G5X1"/>
<reference evidence="2 3" key="1">
    <citation type="journal article" date="2012" name="Science">
        <title>The Paleozoic origin of enzymatic lignin decomposition reconstructed from 31 fungal genomes.</title>
        <authorList>
            <person name="Floudas D."/>
            <person name="Binder M."/>
            <person name="Riley R."/>
            <person name="Barry K."/>
            <person name="Blanchette R.A."/>
            <person name="Henrissat B."/>
            <person name="Martinez A.T."/>
            <person name="Otillar R."/>
            <person name="Spatafora J.W."/>
            <person name="Yadav J.S."/>
            <person name="Aerts A."/>
            <person name="Benoit I."/>
            <person name="Boyd A."/>
            <person name="Carlson A."/>
            <person name="Copeland A."/>
            <person name="Coutinho P.M."/>
            <person name="de Vries R.P."/>
            <person name="Ferreira P."/>
            <person name="Findley K."/>
            <person name="Foster B."/>
            <person name="Gaskell J."/>
            <person name="Glotzer D."/>
            <person name="Gorecki P."/>
            <person name="Heitman J."/>
            <person name="Hesse C."/>
            <person name="Hori C."/>
            <person name="Igarashi K."/>
            <person name="Jurgens J.A."/>
            <person name="Kallen N."/>
            <person name="Kersten P."/>
            <person name="Kohler A."/>
            <person name="Kuees U."/>
            <person name="Kumar T.K.A."/>
            <person name="Kuo A."/>
            <person name="LaButti K."/>
            <person name="Larrondo L.F."/>
            <person name="Lindquist E."/>
            <person name="Ling A."/>
            <person name="Lombard V."/>
            <person name="Lucas S."/>
            <person name="Lundell T."/>
            <person name="Martin R."/>
            <person name="McLaughlin D.J."/>
            <person name="Morgenstern I."/>
            <person name="Morin E."/>
            <person name="Murat C."/>
            <person name="Nagy L.G."/>
            <person name="Nolan M."/>
            <person name="Ohm R.A."/>
            <person name="Patyshakuliyeva A."/>
            <person name="Rokas A."/>
            <person name="Ruiz-Duenas F.J."/>
            <person name="Sabat G."/>
            <person name="Salamov A."/>
            <person name="Samejima M."/>
            <person name="Schmutz J."/>
            <person name="Slot J.C."/>
            <person name="St John F."/>
            <person name="Stenlid J."/>
            <person name="Sun H."/>
            <person name="Sun S."/>
            <person name="Syed K."/>
            <person name="Tsang A."/>
            <person name="Wiebenga A."/>
            <person name="Young D."/>
            <person name="Pisabarro A."/>
            <person name="Eastwood D.C."/>
            <person name="Martin F."/>
            <person name="Cullen D."/>
            <person name="Grigoriev I.V."/>
            <person name="Hibbett D.S."/>
        </authorList>
    </citation>
    <scope>NUCLEOTIDE SEQUENCE</scope>
    <source>
        <strain evidence="3">FP-58527</strain>
    </source>
</reference>
<feature type="region of interest" description="Disordered" evidence="1">
    <location>
        <begin position="434"/>
        <end position="553"/>
    </location>
</feature>
<accession>S8G5X1</accession>
<keyword evidence="3" id="KW-1185">Reference proteome</keyword>
<gene>
    <name evidence="2" type="ORF">FOMPIDRAFT_1034267</name>
</gene>
<feature type="compositionally biased region" description="Low complexity" evidence="1">
    <location>
        <begin position="57"/>
        <end position="67"/>
    </location>
</feature>
<feature type="compositionally biased region" description="Polar residues" evidence="1">
    <location>
        <begin position="1"/>
        <end position="10"/>
    </location>
</feature>
<dbReference type="EMBL" id="KE504123">
    <property type="protein sequence ID" value="EPT05605.1"/>
    <property type="molecule type" value="Genomic_DNA"/>
</dbReference>
<protein>
    <submittedName>
        <fullName evidence="2">Uncharacterized protein</fullName>
    </submittedName>
</protein>
<proteinExistence type="predicted"/>
<dbReference type="HOGENOM" id="CLU_016306_0_0_1"/>
<organism evidence="2 3">
    <name type="scientific">Fomitopsis schrenkii</name>
    <name type="common">Brown rot fungus</name>
    <dbReference type="NCBI Taxonomy" id="2126942"/>
    <lineage>
        <taxon>Eukaryota</taxon>
        <taxon>Fungi</taxon>
        <taxon>Dikarya</taxon>
        <taxon>Basidiomycota</taxon>
        <taxon>Agaricomycotina</taxon>
        <taxon>Agaricomycetes</taxon>
        <taxon>Polyporales</taxon>
        <taxon>Fomitopsis</taxon>
    </lineage>
</organism>
<dbReference type="OrthoDB" id="2507647at2759"/>
<evidence type="ECO:0000256" key="1">
    <source>
        <dbReference type="SAM" id="MobiDB-lite"/>
    </source>
</evidence>